<evidence type="ECO:0000313" key="10">
    <source>
        <dbReference type="Proteomes" id="UP000294933"/>
    </source>
</evidence>
<feature type="region of interest" description="Disordered" evidence="5">
    <location>
        <begin position="705"/>
        <end position="853"/>
    </location>
</feature>
<evidence type="ECO:0000256" key="2">
    <source>
        <dbReference type="ARBA" id="ARBA00022692"/>
    </source>
</evidence>
<feature type="region of interest" description="Disordered" evidence="5">
    <location>
        <begin position="361"/>
        <end position="396"/>
    </location>
</feature>
<feature type="transmembrane region" description="Helical" evidence="6">
    <location>
        <begin position="197"/>
        <end position="216"/>
    </location>
</feature>
<keyword evidence="7" id="KW-0732">Signal</keyword>
<dbReference type="OrthoDB" id="102260at2759"/>
<feature type="signal peptide" evidence="7">
    <location>
        <begin position="1"/>
        <end position="25"/>
    </location>
</feature>
<organism evidence="9 10">
    <name type="scientific">Rickenella mellea</name>
    <dbReference type="NCBI Taxonomy" id="50990"/>
    <lineage>
        <taxon>Eukaryota</taxon>
        <taxon>Fungi</taxon>
        <taxon>Dikarya</taxon>
        <taxon>Basidiomycota</taxon>
        <taxon>Agaricomycotina</taxon>
        <taxon>Agaricomycetes</taxon>
        <taxon>Hymenochaetales</taxon>
        <taxon>Rickenellaceae</taxon>
        <taxon>Rickenella</taxon>
    </lineage>
</organism>
<dbReference type="Pfam" id="PF13886">
    <property type="entry name" value="TM7S3_TM198"/>
    <property type="match status" value="1"/>
</dbReference>
<name>A0A4Y7QN84_9AGAM</name>
<feature type="region of interest" description="Disordered" evidence="5">
    <location>
        <begin position="75"/>
        <end position="98"/>
    </location>
</feature>
<feature type="chain" id="PRO_5021445534" description="TM7S3/TM198-like domain-containing protein" evidence="7">
    <location>
        <begin position="26"/>
        <end position="853"/>
    </location>
</feature>
<evidence type="ECO:0000256" key="5">
    <source>
        <dbReference type="SAM" id="MobiDB-lite"/>
    </source>
</evidence>
<evidence type="ECO:0000256" key="4">
    <source>
        <dbReference type="ARBA" id="ARBA00023136"/>
    </source>
</evidence>
<dbReference type="PANTHER" id="PTHR39469:SF1">
    <property type="entry name" value="DUF4203 DOMAIN-CONTAINING PROTEIN"/>
    <property type="match status" value="1"/>
</dbReference>
<feature type="transmembrane region" description="Helical" evidence="6">
    <location>
        <begin position="134"/>
        <end position="157"/>
    </location>
</feature>
<evidence type="ECO:0000313" key="9">
    <source>
        <dbReference type="EMBL" id="TDL28718.1"/>
    </source>
</evidence>
<evidence type="ECO:0000259" key="8">
    <source>
        <dbReference type="Pfam" id="PF13886"/>
    </source>
</evidence>
<keyword evidence="10" id="KW-1185">Reference proteome</keyword>
<feature type="transmembrane region" description="Helical" evidence="6">
    <location>
        <begin position="248"/>
        <end position="273"/>
    </location>
</feature>
<dbReference type="GO" id="GO:0016020">
    <property type="term" value="C:membrane"/>
    <property type="evidence" value="ECO:0007669"/>
    <property type="project" value="UniProtKB-SubCell"/>
</dbReference>
<feature type="transmembrane region" description="Helical" evidence="6">
    <location>
        <begin position="169"/>
        <end position="190"/>
    </location>
</feature>
<feature type="compositionally biased region" description="Basic and acidic residues" evidence="5">
    <location>
        <begin position="730"/>
        <end position="776"/>
    </location>
</feature>
<feature type="region of interest" description="Disordered" evidence="5">
    <location>
        <begin position="618"/>
        <end position="676"/>
    </location>
</feature>
<feature type="compositionally biased region" description="Basic and acidic residues" evidence="5">
    <location>
        <begin position="705"/>
        <end position="720"/>
    </location>
</feature>
<dbReference type="VEuPathDB" id="FungiDB:BD410DRAFT_760259"/>
<keyword evidence="2 6" id="KW-0812">Transmembrane</keyword>
<feature type="compositionally biased region" description="Basic and acidic residues" evidence="5">
    <location>
        <begin position="801"/>
        <end position="826"/>
    </location>
</feature>
<evidence type="ECO:0000256" key="1">
    <source>
        <dbReference type="ARBA" id="ARBA00004141"/>
    </source>
</evidence>
<feature type="compositionally biased region" description="Basic and acidic residues" evidence="5">
    <location>
        <begin position="361"/>
        <end position="373"/>
    </location>
</feature>
<evidence type="ECO:0000256" key="7">
    <source>
        <dbReference type="SAM" id="SignalP"/>
    </source>
</evidence>
<dbReference type="PANTHER" id="PTHR39469">
    <property type="entry name" value="CHROMOSOME 1, WHOLE GENOME SHOTGUN SEQUENCE"/>
    <property type="match status" value="1"/>
</dbReference>
<accession>A0A4Y7QN84</accession>
<feature type="compositionally biased region" description="Low complexity" evidence="5">
    <location>
        <begin position="75"/>
        <end position="85"/>
    </location>
</feature>
<dbReference type="Proteomes" id="UP000294933">
    <property type="component" value="Unassembled WGS sequence"/>
</dbReference>
<evidence type="ECO:0000256" key="6">
    <source>
        <dbReference type="SAM" id="Phobius"/>
    </source>
</evidence>
<sequence>MGYGLRSSLLFFSIFAFSLSTFVQAQSTSSTPPDLTTSLTTSSVTTTQFSRSAGNNVPVPTVIATTFNVTVTLSHSSSTPSPTQSANGSASATPTPKPISLDTRLDPAFGVLGAILILTGLPSAFWGHKNRWSSFFLIGFYTLALTCLALILKFGVLSAVNPPNQTLRGLFVLACGVAGVAGGGVAIFFWQQAKYFIGAWGGFAIGLWVQCLRNGGLIRPIGLRWIMYIGLGVVGFVICTIPKLHYHVLLAATAVVGASAFILGVDCFTTAGLKEFYIWNLGFDSLFPKFYNAGIHFPVSQMMEIELGLIGAVALMGAAVQWRILKILQFKLNEIKREQKRRDEELEAQATARFAGTAKDMEEWEKEHGRKDSQYSSMPLMRDQEVRSPSVEDASQFTLTPGIPERRARYQSGVSDFVAASPAEDEWGRPKDPRQSIGALPALDLGNGIQRDLPQDFVRDIKDNSRKTNLSADELEALKEKERLLAEIQNIRKSIDVLSSETPESRSRHQSFTSRRTLSQDLATAMDGLTHLRPPRQQEPRIRRQSAEVLSNPNAAEVGASIGRPTSVPLKGEDWDAYVSDRKLFQPPAGVSAPILPSAVPTRASQYMPVPDAVSEALERRQQRESALGLGDFGLGDGSANTRSSLTPDPDEKTATRTTRRHSVGPSGSRVPITILPPKKVVAPIPQRPEPARTRTFEELNERHREKMRHLQEPLSKAEQEQAQLSAAKNRWERSKAVEKQVMARKEAEVVAKRKSEEGRNSTERRRSKSGGESHRRTLSADQLAKIPAIASSSKRQSLLKVEDWQRHQTEADVPLNERHAERKDSGVPFPSPTRAREPGRTTSRANRNLPGV</sequence>
<gene>
    <name evidence="9" type="ORF">BD410DRAFT_760259</name>
</gene>
<keyword evidence="3 6" id="KW-1133">Transmembrane helix</keyword>
<dbReference type="EMBL" id="ML170157">
    <property type="protein sequence ID" value="TDL28718.1"/>
    <property type="molecule type" value="Genomic_DNA"/>
</dbReference>
<evidence type="ECO:0000256" key="3">
    <source>
        <dbReference type="ARBA" id="ARBA00022989"/>
    </source>
</evidence>
<reference evidence="9 10" key="1">
    <citation type="submission" date="2018-06" db="EMBL/GenBank/DDBJ databases">
        <title>A transcriptomic atlas of mushroom development highlights an independent origin of complex multicellularity.</title>
        <authorList>
            <consortium name="DOE Joint Genome Institute"/>
            <person name="Krizsan K."/>
            <person name="Almasi E."/>
            <person name="Merenyi Z."/>
            <person name="Sahu N."/>
            <person name="Viragh M."/>
            <person name="Koszo T."/>
            <person name="Mondo S."/>
            <person name="Kiss B."/>
            <person name="Balint B."/>
            <person name="Kues U."/>
            <person name="Barry K."/>
            <person name="Hegedus J.C."/>
            <person name="Henrissat B."/>
            <person name="Johnson J."/>
            <person name="Lipzen A."/>
            <person name="Ohm R."/>
            <person name="Nagy I."/>
            <person name="Pangilinan J."/>
            <person name="Yan J."/>
            <person name="Xiong Y."/>
            <person name="Grigoriev I.V."/>
            <person name="Hibbett D.S."/>
            <person name="Nagy L.G."/>
        </authorList>
    </citation>
    <scope>NUCLEOTIDE SEQUENCE [LARGE SCALE GENOMIC DNA]</scope>
    <source>
        <strain evidence="9 10">SZMC22713</strain>
    </source>
</reference>
<dbReference type="STRING" id="50990.A0A4Y7QN84"/>
<feature type="transmembrane region" description="Helical" evidence="6">
    <location>
        <begin position="222"/>
        <end position="241"/>
    </location>
</feature>
<feature type="domain" description="TM7S3/TM198-like" evidence="8">
    <location>
        <begin position="113"/>
        <end position="322"/>
    </location>
</feature>
<proteinExistence type="predicted"/>
<dbReference type="AlphaFoldDB" id="A0A4Y7QN84"/>
<comment type="subcellular location">
    <subcellularLocation>
        <location evidence="1">Membrane</location>
        <topology evidence="1">Multi-pass membrane protein</topology>
    </subcellularLocation>
</comment>
<feature type="transmembrane region" description="Helical" evidence="6">
    <location>
        <begin position="108"/>
        <end position="127"/>
    </location>
</feature>
<keyword evidence="4 6" id="KW-0472">Membrane</keyword>
<dbReference type="InterPro" id="IPR025256">
    <property type="entry name" value="TM7S3/TM198-like_dom"/>
</dbReference>
<protein>
    <recommendedName>
        <fullName evidence="8">TM7S3/TM198-like domain-containing protein</fullName>
    </recommendedName>
</protein>